<evidence type="ECO:0000313" key="1">
    <source>
        <dbReference type="EMBL" id="KAL3312790.1"/>
    </source>
</evidence>
<sequence>MENAELPQSEMHLRLLRESIIARSNSSSTYRYFSELESLANREHQDSVNLGDFLEILSRVVLYKPTGRVSTPDLKEQISQKLTEKLSNDGYQCKLNALEETLLDRIDPEDIHLQSYVTISVLIKYGELIDPRLRDLKQLYLEEQRKKEEEPTLRVHCVSLLYSPGIVQIGVSLSSVRSELPNALNELRHAASLLAQKAPLLAINPDDVGANLQYLSDDNSSAERDSKLNLFYSQVRLNHQRIAVIS</sequence>
<gene>
    <name evidence="1" type="ORF">Ciccas_008612</name>
</gene>
<name>A0ABD2PZZ1_9PLAT</name>
<reference evidence="1 2" key="1">
    <citation type="submission" date="2024-11" db="EMBL/GenBank/DDBJ databases">
        <title>Adaptive evolution of stress response genes in parasites aligns with host niche diversity.</title>
        <authorList>
            <person name="Hahn C."/>
            <person name="Resl P."/>
        </authorList>
    </citation>
    <scope>NUCLEOTIDE SEQUENCE [LARGE SCALE GENOMIC DNA]</scope>
    <source>
        <strain evidence="1">EGGRZ-B1_66</strain>
        <tissue evidence="1">Body</tissue>
    </source>
</reference>
<dbReference type="EMBL" id="JBJKFK010001549">
    <property type="protein sequence ID" value="KAL3312790.1"/>
    <property type="molecule type" value="Genomic_DNA"/>
</dbReference>
<accession>A0ABD2PZZ1</accession>
<comment type="caution">
    <text evidence="1">The sequence shown here is derived from an EMBL/GenBank/DDBJ whole genome shotgun (WGS) entry which is preliminary data.</text>
</comment>
<dbReference type="AlphaFoldDB" id="A0ABD2PZZ1"/>
<protein>
    <submittedName>
        <fullName evidence="1">Uncharacterized protein</fullName>
    </submittedName>
</protein>
<dbReference type="Proteomes" id="UP001626550">
    <property type="component" value="Unassembled WGS sequence"/>
</dbReference>
<proteinExistence type="predicted"/>
<evidence type="ECO:0000313" key="2">
    <source>
        <dbReference type="Proteomes" id="UP001626550"/>
    </source>
</evidence>
<organism evidence="1 2">
    <name type="scientific">Cichlidogyrus casuarinus</name>
    <dbReference type="NCBI Taxonomy" id="1844966"/>
    <lineage>
        <taxon>Eukaryota</taxon>
        <taxon>Metazoa</taxon>
        <taxon>Spiralia</taxon>
        <taxon>Lophotrochozoa</taxon>
        <taxon>Platyhelminthes</taxon>
        <taxon>Monogenea</taxon>
        <taxon>Monopisthocotylea</taxon>
        <taxon>Dactylogyridea</taxon>
        <taxon>Ancyrocephalidae</taxon>
        <taxon>Cichlidogyrus</taxon>
    </lineage>
</organism>
<keyword evidence="2" id="KW-1185">Reference proteome</keyword>